<protein>
    <submittedName>
        <fullName evidence="3">Xaa-Pro aminopeptidase</fullName>
    </submittedName>
</protein>
<dbReference type="STRING" id="265719.SAMN04488509_103130"/>
<dbReference type="InterPro" id="IPR036005">
    <property type="entry name" value="Creatinase/aminopeptidase-like"/>
</dbReference>
<accession>A0A1G6VK19</accession>
<dbReference type="GO" id="GO:0004177">
    <property type="term" value="F:aminopeptidase activity"/>
    <property type="evidence" value="ECO:0007669"/>
    <property type="project" value="UniProtKB-KW"/>
</dbReference>
<keyword evidence="3" id="KW-0645">Protease</keyword>
<keyword evidence="3" id="KW-0031">Aminopeptidase</keyword>
<feature type="signal peptide" evidence="1">
    <location>
        <begin position="1"/>
        <end position="30"/>
    </location>
</feature>
<dbReference type="Proteomes" id="UP000199603">
    <property type="component" value="Unassembled WGS sequence"/>
</dbReference>
<organism evidence="3 4">
    <name type="scientific">Aquimonas voraii</name>
    <dbReference type="NCBI Taxonomy" id="265719"/>
    <lineage>
        <taxon>Bacteria</taxon>
        <taxon>Pseudomonadati</taxon>
        <taxon>Pseudomonadota</taxon>
        <taxon>Gammaproteobacteria</taxon>
        <taxon>Lysobacterales</taxon>
        <taxon>Lysobacteraceae</taxon>
        <taxon>Aquimonas</taxon>
    </lineage>
</organism>
<feature type="domain" description="Peptidase M24" evidence="2">
    <location>
        <begin position="227"/>
        <end position="429"/>
    </location>
</feature>
<evidence type="ECO:0000313" key="3">
    <source>
        <dbReference type="EMBL" id="SDD53952.1"/>
    </source>
</evidence>
<dbReference type="Pfam" id="PF00557">
    <property type="entry name" value="Peptidase_M24"/>
    <property type="match status" value="1"/>
</dbReference>
<dbReference type="OrthoDB" id="9765815at2"/>
<name>A0A1G6VK19_9GAMM</name>
<dbReference type="RefSeq" id="WP_091241225.1">
    <property type="nucleotide sequence ID" value="NZ_FNAG01000003.1"/>
</dbReference>
<dbReference type="SUPFAM" id="SSF55920">
    <property type="entry name" value="Creatinase/aminopeptidase"/>
    <property type="match status" value="1"/>
</dbReference>
<proteinExistence type="predicted"/>
<dbReference type="AlphaFoldDB" id="A0A1G6VK19"/>
<gene>
    <name evidence="3" type="ORF">SAMN04488509_103130</name>
</gene>
<dbReference type="EMBL" id="FNAG01000003">
    <property type="protein sequence ID" value="SDD53952.1"/>
    <property type="molecule type" value="Genomic_DNA"/>
</dbReference>
<keyword evidence="1" id="KW-0732">Signal</keyword>
<dbReference type="InterPro" id="IPR000994">
    <property type="entry name" value="Pept_M24"/>
</dbReference>
<evidence type="ECO:0000256" key="1">
    <source>
        <dbReference type="SAM" id="SignalP"/>
    </source>
</evidence>
<sequence>MSTARARVTSRLLLGTALSAALAVVSGASARDAEPAQGRAIGGAADYGVLAPRARIEPENRMLSERLEQLLPQLMAEADLDMWLVINREYAEDPVYFSLVPQPSFAARRTTMLVFHRTPDGSVDNLSVNRYPLGAPYESAWAGGDLAEQWKALGALIAEREPKRIGINVSREWPVADGLTQGLHAQLLEVLSPELRQRLVPAEGLVIRWLETRSASELAVYPHIMGIARGVISEAFSSRVITPGVTTTDDIAWYIRERFESLGLPIWFMPYVNLQRPGVACEQDNPFCGISGVVQPGDVLHTDVGICYLKLCTDTQEMAYVARAGEAEVPAGLQQALRIGNRWQDLLTAEYRTGRSGNEVLARTRAAAEKAGIVSSTYTHALGMFGHAPGPTIGMWDNQGDTPVQGDWPLHPSTVYAIEGNIKAPVPEWEGQWVQIKLEQGALFDGERVIYLAGRQTQWHVVR</sequence>
<keyword evidence="3" id="KW-0378">Hydrolase</keyword>
<feature type="chain" id="PRO_5011666429" evidence="1">
    <location>
        <begin position="31"/>
        <end position="463"/>
    </location>
</feature>
<dbReference type="Gene3D" id="3.90.230.10">
    <property type="entry name" value="Creatinase/methionine aminopeptidase superfamily"/>
    <property type="match status" value="1"/>
</dbReference>
<evidence type="ECO:0000313" key="4">
    <source>
        <dbReference type="Proteomes" id="UP000199603"/>
    </source>
</evidence>
<reference evidence="3 4" key="1">
    <citation type="submission" date="2016-10" db="EMBL/GenBank/DDBJ databases">
        <authorList>
            <person name="de Groot N.N."/>
        </authorList>
    </citation>
    <scope>NUCLEOTIDE SEQUENCE [LARGE SCALE GENOMIC DNA]</scope>
    <source>
        <strain evidence="3 4">DSM 16957</strain>
    </source>
</reference>
<evidence type="ECO:0000259" key="2">
    <source>
        <dbReference type="Pfam" id="PF00557"/>
    </source>
</evidence>
<keyword evidence="4" id="KW-1185">Reference proteome</keyword>